<dbReference type="GO" id="GO:0005509">
    <property type="term" value="F:calcium ion binding"/>
    <property type="evidence" value="ECO:0007669"/>
    <property type="project" value="InterPro"/>
</dbReference>
<dbReference type="Proteomes" id="UP000279833">
    <property type="component" value="Unassembled WGS sequence"/>
</dbReference>
<evidence type="ECO:0000313" key="3">
    <source>
        <dbReference type="WBParaSite" id="SCUD_0002253801-mRNA-1"/>
    </source>
</evidence>
<accession>A0A183L5C0</accession>
<dbReference type="CDD" id="cd11304">
    <property type="entry name" value="Cadherin_repeat"/>
    <property type="match status" value="1"/>
</dbReference>
<dbReference type="SUPFAM" id="SSF49313">
    <property type="entry name" value="Cadherin-like"/>
    <property type="match status" value="1"/>
</dbReference>
<name>A0A183L5C0_9TREM</name>
<reference evidence="1 2" key="2">
    <citation type="submission" date="2018-11" db="EMBL/GenBank/DDBJ databases">
        <authorList>
            <consortium name="Pathogen Informatics"/>
        </authorList>
    </citation>
    <scope>NUCLEOTIDE SEQUENCE [LARGE SCALE GENOMIC DNA]</scope>
    <source>
        <strain evidence="1">Dakar</strain>
        <strain evidence="2">Dakar, Senegal</strain>
    </source>
</reference>
<reference evidence="3" key="1">
    <citation type="submission" date="2016-06" db="UniProtKB">
        <authorList>
            <consortium name="WormBaseParasite"/>
        </authorList>
    </citation>
    <scope>IDENTIFICATION</scope>
</reference>
<keyword evidence="2" id="KW-1185">Reference proteome</keyword>
<dbReference type="STRING" id="6186.A0A183L5C0"/>
<dbReference type="GO" id="GO:0016020">
    <property type="term" value="C:membrane"/>
    <property type="evidence" value="ECO:0007669"/>
    <property type="project" value="InterPro"/>
</dbReference>
<protein>
    <submittedName>
        <fullName evidence="3">Cadherin domain-containing protein</fullName>
    </submittedName>
</protein>
<dbReference type="Gene3D" id="2.60.40.60">
    <property type="entry name" value="Cadherins"/>
    <property type="match status" value="1"/>
</dbReference>
<dbReference type="AlphaFoldDB" id="A0A183L5C0"/>
<dbReference type="InterPro" id="IPR015919">
    <property type="entry name" value="Cadherin-like_sf"/>
</dbReference>
<organism evidence="3">
    <name type="scientific">Schistosoma curassoni</name>
    <dbReference type="NCBI Taxonomy" id="6186"/>
    <lineage>
        <taxon>Eukaryota</taxon>
        <taxon>Metazoa</taxon>
        <taxon>Spiralia</taxon>
        <taxon>Lophotrochozoa</taxon>
        <taxon>Platyhelminthes</taxon>
        <taxon>Trematoda</taxon>
        <taxon>Digenea</taxon>
        <taxon>Strigeidida</taxon>
        <taxon>Schistosomatoidea</taxon>
        <taxon>Schistosomatidae</taxon>
        <taxon>Schistosoma</taxon>
    </lineage>
</organism>
<gene>
    <name evidence="1" type="ORF">SCUD_LOCUS22537</name>
</gene>
<dbReference type="WBParaSite" id="SCUD_0002253801-mRNA-1">
    <property type="protein sequence ID" value="SCUD_0002253801-mRNA-1"/>
    <property type="gene ID" value="SCUD_0002253801"/>
</dbReference>
<sequence>MMSPLSSASKFRFSICTEIMKAIFMLVDDENDNPPVLEQHHYIFDISEGLPRHSLIGQIKSTDADRDKENRYITYELRDVVNINASNFIYVEQYWIKMTRNQILHSRPFYRDLNSIEMQLR</sequence>
<proteinExistence type="predicted"/>
<evidence type="ECO:0000313" key="1">
    <source>
        <dbReference type="EMBL" id="VDP79249.1"/>
    </source>
</evidence>
<dbReference type="EMBL" id="UZAK01049718">
    <property type="protein sequence ID" value="VDP79249.1"/>
    <property type="molecule type" value="Genomic_DNA"/>
</dbReference>
<evidence type="ECO:0000313" key="2">
    <source>
        <dbReference type="Proteomes" id="UP000279833"/>
    </source>
</evidence>